<reference evidence="1" key="1">
    <citation type="submission" date="2019-08" db="EMBL/GenBank/DDBJ databases">
        <authorList>
            <person name="Kucharzyk K."/>
            <person name="Murdoch R.W."/>
            <person name="Higgins S."/>
            <person name="Loffler F."/>
        </authorList>
    </citation>
    <scope>NUCLEOTIDE SEQUENCE</scope>
</reference>
<organism evidence="1">
    <name type="scientific">bioreactor metagenome</name>
    <dbReference type="NCBI Taxonomy" id="1076179"/>
    <lineage>
        <taxon>unclassified sequences</taxon>
        <taxon>metagenomes</taxon>
        <taxon>ecological metagenomes</taxon>
    </lineage>
</organism>
<proteinExistence type="predicted"/>
<sequence>MISLVNNLHITVFNTIMHHLHEMSGAVLAHPVATGRAVIYFCGYRLEDLFHIRPRPGGTAGHHRRAEQCPFLAPGNAGTYIQQSFAFHLFCTADGIREMAVSSIYDNISGFKQWDELSDKIIYRFSGFYQHHYLTRAFERSNQFFE</sequence>
<protein>
    <submittedName>
        <fullName evidence="1">Uncharacterized protein</fullName>
    </submittedName>
</protein>
<comment type="caution">
    <text evidence="1">The sequence shown here is derived from an EMBL/GenBank/DDBJ whole genome shotgun (WGS) entry which is preliminary data.</text>
</comment>
<accession>A0A645CII0</accession>
<name>A0A645CII0_9ZZZZ</name>
<dbReference type="AlphaFoldDB" id="A0A645CII0"/>
<gene>
    <name evidence="1" type="ORF">SDC9_123754</name>
</gene>
<evidence type="ECO:0000313" key="1">
    <source>
        <dbReference type="EMBL" id="MPM76755.1"/>
    </source>
</evidence>
<dbReference type="EMBL" id="VSSQ01027482">
    <property type="protein sequence ID" value="MPM76755.1"/>
    <property type="molecule type" value="Genomic_DNA"/>
</dbReference>